<comment type="function">
    <text evidence="7 10">This protein binds specifically to 23S rRNA; its binding is stimulated by other ribosomal proteins, e.g., L4, L17, and L20. It is important during the early stages of 50S assembly. It makes multiple contacts with different domains of the 23S rRNA in the assembled 50S subunit and ribosome.</text>
</comment>
<keyword evidence="2 7" id="KW-0699">rRNA-binding</keyword>
<comment type="function">
    <text evidence="7">The globular domain of the protein is located near the polypeptide exit tunnel on the outside of the subunit, while an extended beta-hairpin is found that lines the wall of the exit tunnel in the center of the 70S ribosome.</text>
</comment>
<keyword evidence="3 7" id="KW-0694">RNA-binding</keyword>
<evidence type="ECO:0000256" key="3">
    <source>
        <dbReference type="ARBA" id="ARBA00022884"/>
    </source>
</evidence>
<proteinExistence type="inferred from homology"/>
<dbReference type="EMBL" id="MGFG01000010">
    <property type="protein sequence ID" value="OGM01281.1"/>
    <property type="molecule type" value="Genomic_DNA"/>
</dbReference>
<dbReference type="Proteomes" id="UP000176988">
    <property type="component" value="Unassembled WGS sequence"/>
</dbReference>
<dbReference type="CDD" id="cd00336">
    <property type="entry name" value="Ribosomal_L22"/>
    <property type="match status" value="1"/>
</dbReference>
<comment type="similarity">
    <text evidence="1 7 8">Belongs to the universal ribosomal protein uL22 family.</text>
</comment>
<comment type="subunit">
    <text evidence="7 9">Part of the 50S ribosomal subunit.</text>
</comment>
<evidence type="ECO:0000256" key="6">
    <source>
        <dbReference type="ARBA" id="ARBA00035207"/>
    </source>
</evidence>
<accession>A0A1F7WEN8</accession>
<evidence type="ECO:0000256" key="5">
    <source>
        <dbReference type="ARBA" id="ARBA00023274"/>
    </source>
</evidence>
<dbReference type="SUPFAM" id="SSF54843">
    <property type="entry name" value="Ribosomal protein L22"/>
    <property type="match status" value="1"/>
</dbReference>
<dbReference type="InterPro" id="IPR001063">
    <property type="entry name" value="Ribosomal_uL22"/>
</dbReference>
<dbReference type="AlphaFoldDB" id="A0A1F7WEN8"/>
<evidence type="ECO:0000256" key="8">
    <source>
        <dbReference type="RuleBase" id="RU004005"/>
    </source>
</evidence>
<protein>
    <recommendedName>
        <fullName evidence="6 7">Large ribosomal subunit protein uL22</fullName>
    </recommendedName>
</protein>
<name>A0A1F7WEN8_9BACT</name>
<keyword evidence="5 7" id="KW-0687">Ribonucleoprotein</keyword>
<sequence length="163" mass="17929">MEVIAKARFIRISPKKVRLVADLVRGLDVSSAEAQLKFIRKAAARPVLKVVMSAKANAEHNFKMEGESLFIKSITVDGGPVLHRWMPRAFGRATPLRKRSSHITVILGDRLAEGLPQAVTKAVVKKDSKKNENKATKEVPTESARSTEPTEDVTETKKGESEA</sequence>
<dbReference type="GO" id="GO:0003735">
    <property type="term" value="F:structural constituent of ribosome"/>
    <property type="evidence" value="ECO:0007669"/>
    <property type="project" value="InterPro"/>
</dbReference>
<evidence type="ECO:0000256" key="9">
    <source>
        <dbReference type="RuleBase" id="RU004006"/>
    </source>
</evidence>
<dbReference type="Pfam" id="PF00237">
    <property type="entry name" value="Ribosomal_L22"/>
    <property type="match status" value="1"/>
</dbReference>
<evidence type="ECO:0000256" key="1">
    <source>
        <dbReference type="ARBA" id="ARBA00009451"/>
    </source>
</evidence>
<dbReference type="GO" id="GO:0022625">
    <property type="term" value="C:cytosolic large ribosomal subunit"/>
    <property type="evidence" value="ECO:0007669"/>
    <property type="project" value="TreeGrafter"/>
</dbReference>
<dbReference type="InterPro" id="IPR036394">
    <property type="entry name" value="Ribosomal_uL22_sf"/>
</dbReference>
<evidence type="ECO:0000256" key="2">
    <source>
        <dbReference type="ARBA" id="ARBA00022730"/>
    </source>
</evidence>
<dbReference type="STRING" id="1802424.A2480_02025"/>
<gene>
    <name evidence="7" type="primary">rplV</name>
    <name evidence="12" type="ORF">A2480_02025</name>
</gene>
<dbReference type="InterPro" id="IPR005727">
    <property type="entry name" value="Ribosomal_uL22_bac/chlpt-type"/>
</dbReference>
<evidence type="ECO:0000313" key="12">
    <source>
        <dbReference type="EMBL" id="OGM01281.1"/>
    </source>
</evidence>
<feature type="compositionally biased region" description="Basic and acidic residues" evidence="11">
    <location>
        <begin position="124"/>
        <end position="140"/>
    </location>
</feature>
<dbReference type="PANTHER" id="PTHR13501">
    <property type="entry name" value="CHLOROPLAST 50S RIBOSOMAL PROTEIN L22-RELATED"/>
    <property type="match status" value="1"/>
</dbReference>
<organism evidence="12 13">
    <name type="scientific">Candidatus Uhrbacteria bacterium RIFOXYC2_FULL_47_19</name>
    <dbReference type="NCBI Taxonomy" id="1802424"/>
    <lineage>
        <taxon>Bacteria</taxon>
        <taxon>Candidatus Uhriibacteriota</taxon>
    </lineage>
</organism>
<evidence type="ECO:0000256" key="4">
    <source>
        <dbReference type="ARBA" id="ARBA00022980"/>
    </source>
</evidence>
<dbReference type="GO" id="GO:0006412">
    <property type="term" value="P:translation"/>
    <property type="evidence" value="ECO:0007669"/>
    <property type="project" value="UniProtKB-UniRule"/>
</dbReference>
<evidence type="ECO:0000256" key="11">
    <source>
        <dbReference type="SAM" id="MobiDB-lite"/>
    </source>
</evidence>
<comment type="caution">
    <text evidence="12">The sequence shown here is derived from an EMBL/GenBank/DDBJ whole genome shotgun (WGS) entry which is preliminary data.</text>
</comment>
<evidence type="ECO:0000256" key="7">
    <source>
        <dbReference type="HAMAP-Rule" id="MF_01331"/>
    </source>
</evidence>
<evidence type="ECO:0000313" key="13">
    <source>
        <dbReference type="Proteomes" id="UP000176988"/>
    </source>
</evidence>
<dbReference type="Gene3D" id="3.90.470.10">
    <property type="entry name" value="Ribosomal protein L22/L17"/>
    <property type="match status" value="1"/>
</dbReference>
<dbReference type="InterPro" id="IPR047867">
    <property type="entry name" value="Ribosomal_uL22_bac/org-type"/>
</dbReference>
<reference evidence="12 13" key="1">
    <citation type="journal article" date="2016" name="Nat. Commun.">
        <title>Thousands of microbial genomes shed light on interconnected biogeochemical processes in an aquifer system.</title>
        <authorList>
            <person name="Anantharaman K."/>
            <person name="Brown C.T."/>
            <person name="Hug L.A."/>
            <person name="Sharon I."/>
            <person name="Castelle C.J."/>
            <person name="Probst A.J."/>
            <person name="Thomas B.C."/>
            <person name="Singh A."/>
            <person name="Wilkins M.J."/>
            <person name="Karaoz U."/>
            <person name="Brodie E.L."/>
            <person name="Williams K.H."/>
            <person name="Hubbard S.S."/>
            <person name="Banfield J.F."/>
        </authorList>
    </citation>
    <scope>NUCLEOTIDE SEQUENCE [LARGE SCALE GENOMIC DNA]</scope>
</reference>
<dbReference type="PANTHER" id="PTHR13501:SF8">
    <property type="entry name" value="LARGE RIBOSOMAL SUBUNIT PROTEIN UL22M"/>
    <property type="match status" value="1"/>
</dbReference>
<feature type="region of interest" description="Disordered" evidence="11">
    <location>
        <begin position="122"/>
        <end position="163"/>
    </location>
</feature>
<dbReference type="GO" id="GO:0019843">
    <property type="term" value="F:rRNA binding"/>
    <property type="evidence" value="ECO:0007669"/>
    <property type="project" value="UniProtKB-UniRule"/>
</dbReference>
<dbReference type="NCBIfam" id="TIGR01044">
    <property type="entry name" value="rplV_bact"/>
    <property type="match status" value="1"/>
</dbReference>
<evidence type="ECO:0000256" key="10">
    <source>
        <dbReference type="RuleBase" id="RU004008"/>
    </source>
</evidence>
<dbReference type="HAMAP" id="MF_01331_B">
    <property type="entry name" value="Ribosomal_uL22_B"/>
    <property type="match status" value="1"/>
</dbReference>
<feature type="compositionally biased region" description="Basic and acidic residues" evidence="11">
    <location>
        <begin position="154"/>
        <end position="163"/>
    </location>
</feature>
<keyword evidence="4 7" id="KW-0689">Ribosomal protein</keyword>